<reference evidence="2" key="2">
    <citation type="journal article" date="2014" name="ISME J.">
        <title>Microbial stratification in low pH oxic and suboxic macroscopic growths along an acid mine drainage.</title>
        <authorList>
            <person name="Mendez-Garcia C."/>
            <person name="Mesa V."/>
            <person name="Sprenger R.R."/>
            <person name="Richter M."/>
            <person name="Diez M.S."/>
            <person name="Solano J."/>
            <person name="Bargiela R."/>
            <person name="Golyshina O.V."/>
            <person name="Manteca A."/>
            <person name="Ramos J.L."/>
            <person name="Gallego J.R."/>
            <person name="Llorente I."/>
            <person name="Martins Dos Santos V.A."/>
            <person name="Jensen O.N."/>
            <person name="Pelaez A.I."/>
            <person name="Sanchez J."/>
            <person name="Ferrer M."/>
        </authorList>
    </citation>
    <scope>NUCLEOTIDE SEQUENCE</scope>
</reference>
<dbReference type="Gene3D" id="1.10.540.10">
    <property type="entry name" value="Acyl-CoA dehydrogenase/oxidase, N-terminal domain"/>
    <property type="match status" value="1"/>
</dbReference>
<dbReference type="Pfam" id="PF02770">
    <property type="entry name" value="Acyl-CoA_dh_M"/>
    <property type="match status" value="1"/>
</dbReference>
<comment type="caution">
    <text evidence="2">The sequence shown here is derived from an EMBL/GenBank/DDBJ whole genome shotgun (WGS) entry which is preliminary data.</text>
</comment>
<dbReference type="PROSITE" id="PS00072">
    <property type="entry name" value="ACYL_COA_DH_1"/>
    <property type="match status" value="1"/>
</dbReference>
<dbReference type="EMBL" id="AUZX01007648">
    <property type="protein sequence ID" value="EQD58591.1"/>
    <property type="molecule type" value="Genomic_DNA"/>
</dbReference>
<dbReference type="InterPro" id="IPR037069">
    <property type="entry name" value="AcylCoA_DH/ox_N_sf"/>
</dbReference>
<evidence type="ECO:0000259" key="1">
    <source>
        <dbReference type="Pfam" id="PF02770"/>
    </source>
</evidence>
<dbReference type="InterPro" id="IPR006089">
    <property type="entry name" value="Acyl-CoA_DH_CS"/>
</dbReference>
<feature type="non-terminal residue" evidence="2">
    <location>
        <position position="1"/>
    </location>
</feature>
<dbReference type="GO" id="GO:0003995">
    <property type="term" value="F:acyl-CoA dehydrogenase activity"/>
    <property type="evidence" value="ECO:0007669"/>
    <property type="project" value="InterPro"/>
</dbReference>
<dbReference type="InterPro" id="IPR046373">
    <property type="entry name" value="Acyl-CoA_Oxase/DH_mid-dom_sf"/>
</dbReference>
<dbReference type="AlphaFoldDB" id="T1ADC0"/>
<dbReference type="PANTHER" id="PTHR43884">
    <property type="entry name" value="ACYL-COA DEHYDROGENASE"/>
    <property type="match status" value="1"/>
</dbReference>
<gene>
    <name evidence="2" type="ORF">B1A_10736</name>
</gene>
<dbReference type="Gene3D" id="2.40.110.10">
    <property type="entry name" value="Butyryl-CoA Dehydrogenase, subunit A, domain 2"/>
    <property type="match status" value="1"/>
</dbReference>
<protein>
    <submittedName>
        <fullName evidence="2">Acyl-CoA dehydrogenase domain-containing protein</fullName>
    </submittedName>
</protein>
<dbReference type="GO" id="GO:0050660">
    <property type="term" value="F:flavin adenine dinucleotide binding"/>
    <property type="evidence" value="ECO:0007669"/>
    <property type="project" value="InterPro"/>
</dbReference>
<proteinExistence type="predicted"/>
<sequence>NEPRERTTLRMSVLAAEELAWGDAALLLSLPGPGLGGPPVSFIGTKEQRDRFFAIFSDPKRPHFGAYALTEPEAGSDVAGIRTRVEEVAGGFRLNGTKTFITNGSRADWVVVFGTIDPKLGRAGHRTFVVERGTPGFSVGRKHRKLGLRANDTAELVFQDCVVP</sequence>
<dbReference type="InterPro" id="IPR009100">
    <property type="entry name" value="AcylCoA_DH/oxidase_NM_dom_sf"/>
</dbReference>
<accession>T1ADC0</accession>
<feature type="domain" description="Acyl-CoA oxidase/dehydrogenase middle" evidence="1">
    <location>
        <begin position="66"/>
        <end position="161"/>
    </location>
</feature>
<name>T1ADC0_9ZZZZ</name>
<dbReference type="SUPFAM" id="SSF56645">
    <property type="entry name" value="Acyl-CoA dehydrogenase NM domain-like"/>
    <property type="match status" value="1"/>
</dbReference>
<evidence type="ECO:0000313" key="2">
    <source>
        <dbReference type="EMBL" id="EQD58591.1"/>
    </source>
</evidence>
<organism evidence="2">
    <name type="scientific">mine drainage metagenome</name>
    <dbReference type="NCBI Taxonomy" id="410659"/>
    <lineage>
        <taxon>unclassified sequences</taxon>
        <taxon>metagenomes</taxon>
        <taxon>ecological metagenomes</taxon>
    </lineage>
</organism>
<feature type="non-terminal residue" evidence="2">
    <location>
        <position position="164"/>
    </location>
</feature>
<dbReference type="PANTHER" id="PTHR43884:SF12">
    <property type="entry name" value="ISOVALERYL-COA DEHYDROGENASE, MITOCHONDRIAL-RELATED"/>
    <property type="match status" value="1"/>
</dbReference>
<reference evidence="2" key="1">
    <citation type="submission" date="2013-08" db="EMBL/GenBank/DDBJ databases">
        <authorList>
            <person name="Mendez C."/>
            <person name="Richter M."/>
            <person name="Ferrer M."/>
            <person name="Sanchez J."/>
        </authorList>
    </citation>
    <scope>NUCLEOTIDE SEQUENCE</scope>
</reference>
<dbReference type="InterPro" id="IPR006091">
    <property type="entry name" value="Acyl-CoA_Oxase/DH_mid-dom"/>
</dbReference>